<dbReference type="PANTHER" id="PTHR34222">
    <property type="entry name" value="GAG_PRE-INTEGRS DOMAIN-CONTAINING PROTEIN"/>
    <property type="match status" value="1"/>
</dbReference>
<dbReference type="Pfam" id="PF22936">
    <property type="entry name" value="Pol_BBD"/>
    <property type="match status" value="1"/>
</dbReference>
<name>A0A0B2Q8Q8_GLYSO</name>
<dbReference type="AlphaFoldDB" id="A0A0B2Q8Q8"/>
<dbReference type="Proteomes" id="UP000053555">
    <property type="component" value="Unassembled WGS sequence"/>
</dbReference>
<proteinExistence type="predicted"/>
<dbReference type="InterPro" id="IPR054722">
    <property type="entry name" value="PolX-like_BBD"/>
</dbReference>
<evidence type="ECO:0000256" key="1">
    <source>
        <dbReference type="SAM" id="MobiDB-lite"/>
    </source>
</evidence>
<evidence type="ECO:0000313" key="3">
    <source>
        <dbReference type="EMBL" id="KHN16408.1"/>
    </source>
</evidence>
<reference evidence="3" key="1">
    <citation type="submission" date="2014-07" db="EMBL/GenBank/DDBJ databases">
        <title>Identification of a novel salt tolerance gene in wild soybean by whole-genome sequencing.</title>
        <authorList>
            <person name="Lam H.-M."/>
            <person name="Qi X."/>
            <person name="Li M.-W."/>
            <person name="Liu X."/>
            <person name="Xie M."/>
            <person name="Ni M."/>
            <person name="Xu X."/>
        </authorList>
    </citation>
    <scope>NUCLEOTIDE SEQUENCE [LARGE SCALE GENOMIC DNA]</scope>
    <source>
        <tissue evidence="3">Root</tissue>
    </source>
</reference>
<sequence>MWSTSFNKTLVVVPSANAKQQGGKLGDTLLPKSTPIPKPAQEEGEMSGSSSLVTPTQQTAVDCTNVLVAVGNRFEYVGDLSVTSYFTKLRILWDKLCNFCPIPTCDATLVGSSKAVQLFKKYRDCDTVLCFLHGLNEPFAFAKSQILMLDPLPSLDQVFSMILQQERQLHVGVLPTPTLLTAQAPPNASQGRGKAPFKFNFVKQGHARLCTHCNRTNHIIDTCFLKHGFPPGWKSKKYVHDVAIANLQPEDDSDPGGILSSLTKDQIQSLLALLPSATPTADATSSSNVIGSSNLVSSNHISTQPDTDNVSWILDTGATDNFACFLNLFASYRAIKPILVALPNGKFPSALFRGIVVLTNSLILYDVLFIEHFSVNIISITKLTKSLDCQTIFAHKLCFLQQIYGQKMIGTASTIWLF</sequence>
<gene>
    <name evidence="3" type="ORF">glysoja_033812</name>
</gene>
<organism evidence="3">
    <name type="scientific">Glycine soja</name>
    <name type="common">Wild soybean</name>
    <dbReference type="NCBI Taxonomy" id="3848"/>
    <lineage>
        <taxon>Eukaryota</taxon>
        <taxon>Viridiplantae</taxon>
        <taxon>Streptophyta</taxon>
        <taxon>Embryophyta</taxon>
        <taxon>Tracheophyta</taxon>
        <taxon>Spermatophyta</taxon>
        <taxon>Magnoliopsida</taxon>
        <taxon>eudicotyledons</taxon>
        <taxon>Gunneridae</taxon>
        <taxon>Pentapetalae</taxon>
        <taxon>rosids</taxon>
        <taxon>fabids</taxon>
        <taxon>Fabales</taxon>
        <taxon>Fabaceae</taxon>
        <taxon>Papilionoideae</taxon>
        <taxon>50 kb inversion clade</taxon>
        <taxon>NPAAA clade</taxon>
        <taxon>indigoferoid/millettioid clade</taxon>
        <taxon>Phaseoleae</taxon>
        <taxon>Glycine</taxon>
        <taxon>Glycine subgen. Soja</taxon>
    </lineage>
</organism>
<protein>
    <recommendedName>
        <fullName evidence="2">Retrovirus-related Pol polyprotein from transposon TNT 1-94-like beta-barrel domain-containing protein</fullName>
    </recommendedName>
</protein>
<feature type="region of interest" description="Disordered" evidence="1">
    <location>
        <begin position="20"/>
        <end position="51"/>
    </location>
</feature>
<feature type="domain" description="Retrovirus-related Pol polyprotein from transposon TNT 1-94-like beta-barrel" evidence="2">
    <location>
        <begin position="312"/>
        <end position="385"/>
    </location>
</feature>
<evidence type="ECO:0000259" key="2">
    <source>
        <dbReference type="Pfam" id="PF22936"/>
    </source>
</evidence>
<dbReference type="PANTHER" id="PTHR34222:SF99">
    <property type="entry name" value="PROTEIN, PUTATIVE-RELATED"/>
    <property type="match status" value="1"/>
</dbReference>
<accession>A0A0B2Q8Q8</accession>
<dbReference type="EMBL" id="KN660483">
    <property type="protein sequence ID" value="KHN16408.1"/>
    <property type="molecule type" value="Genomic_DNA"/>
</dbReference>